<dbReference type="AlphaFoldDB" id="A0A8A4TMB2"/>
<name>A0A8A4TMB2_SULCO</name>
<dbReference type="Proteomes" id="UP000663929">
    <property type="component" value="Chromosome"/>
</dbReference>
<dbReference type="EMBL" id="CP071793">
    <property type="protein sequence ID" value="QTD51106.1"/>
    <property type="molecule type" value="Genomic_DNA"/>
</dbReference>
<organism evidence="1 2">
    <name type="scientific">Sulfidibacter corallicola</name>
    <dbReference type="NCBI Taxonomy" id="2818388"/>
    <lineage>
        <taxon>Bacteria</taxon>
        <taxon>Pseudomonadati</taxon>
        <taxon>Acidobacteriota</taxon>
        <taxon>Holophagae</taxon>
        <taxon>Acanthopleuribacterales</taxon>
        <taxon>Acanthopleuribacteraceae</taxon>
        <taxon>Sulfidibacter</taxon>
    </lineage>
</organism>
<dbReference type="RefSeq" id="WP_237381238.1">
    <property type="nucleotide sequence ID" value="NZ_CP071793.1"/>
</dbReference>
<proteinExistence type="predicted"/>
<dbReference type="KEGG" id="scor:J3U87_01440"/>
<accession>A0A8A4TMB2</accession>
<protein>
    <submittedName>
        <fullName evidence="1">Uncharacterized protein</fullName>
    </submittedName>
</protein>
<keyword evidence="2" id="KW-1185">Reference proteome</keyword>
<evidence type="ECO:0000313" key="1">
    <source>
        <dbReference type="EMBL" id="QTD51106.1"/>
    </source>
</evidence>
<evidence type="ECO:0000313" key="2">
    <source>
        <dbReference type="Proteomes" id="UP000663929"/>
    </source>
</evidence>
<sequence>MAYSIRLEMMSMNNGVQEFFRDLLIFYQKMSYLFSRLIRLMTHMTLNSQEIYNEPSSDFFIALRDDGLLWSAANFCL</sequence>
<reference evidence="1" key="1">
    <citation type="submission" date="2021-03" db="EMBL/GenBank/DDBJ databases">
        <title>Acanthopleuribacteraceae sp. M133.</title>
        <authorList>
            <person name="Wang G."/>
        </authorList>
    </citation>
    <scope>NUCLEOTIDE SEQUENCE</scope>
    <source>
        <strain evidence="1">M133</strain>
    </source>
</reference>
<gene>
    <name evidence="1" type="ORF">J3U87_01440</name>
</gene>